<feature type="transmembrane region" description="Helical" evidence="1">
    <location>
        <begin position="301"/>
        <end position="321"/>
    </location>
</feature>
<dbReference type="PANTHER" id="PTHR31325">
    <property type="entry name" value="OS01G0798800 PROTEIN-RELATED"/>
    <property type="match status" value="1"/>
</dbReference>
<feature type="transmembrane region" description="Helical" evidence="1">
    <location>
        <begin position="149"/>
        <end position="172"/>
    </location>
</feature>
<feature type="transmembrane region" description="Helical" evidence="1">
    <location>
        <begin position="124"/>
        <end position="143"/>
    </location>
</feature>
<reference evidence="3 4" key="1">
    <citation type="submission" date="2024-01" db="EMBL/GenBank/DDBJ databases">
        <title>Genome assemblies of Stephania.</title>
        <authorList>
            <person name="Yang L."/>
        </authorList>
    </citation>
    <scope>NUCLEOTIDE SEQUENCE [LARGE SCALE GENOMIC DNA]</scope>
    <source>
        <strain evidence="3">JXDWG</strain>
        <tissue evidence="3">Leaf</tissue>
    </source>
</reference>
<dbReference type="Proteomes" id="UP001419268">
    <property type="component" value="Unassembled WGS sequence"/>
</dbReference>
<organism evidence="3 4">
    <name type="scientific">Stephania cephalantha</name>
    <dbReference type="NCBI Taxonomy" id="152367"/>
    <lineage>
        <taxon>Eukaryota</taxon>
        <taxon>Viridiplantae</taxon>
        <taxon>Streptophyta</taxon>
        <taxon>Embryophyta</taxon>
        <taxon>Tracheophyta</taxon>
        <taxon>Spermatophyta</taxon>
        <taxon>Magnoliopsida</taxon>
        <taxon>Ranunculales</taxon>
        <taxon>Menispermaceae</taxon>
        <taxon>Menispermoideae</taxon>
        <taxon>Cissampelideae</taxon>
        <taxon>Stephania</taxon>
    </lineage>
</organism>
<dbReference type="InterPro" id="IPR025315">
    <property type="entry name" value="DUF4220"/>
</dbReference>
<feature type="transmembrane region" description="Helical" evidence="1">
    <location>
        <begin position="55"/>
        <end position="75"/>
    </location>
</feature>
<feature type="transmembrane region" description="Helical" evidence="1">
    <location>
        <begin position="333"/>
        <end position="354"/>
    </location>
</feature>
<evidence type="ECO:0000313" key="3">
    <source>
        <dbReference type="EMBL" id="KAK9101515.1"/>
    </source>
</evidence>
<keyword evidence="4" id="KW-1185">Reference proteome</keyword>
<accession>A0AAP0EXH9</accession>
<evidence type="ECO:0000313" key="4">
    <source>
        <dbReference type="Proteomes" id="UP001419268"/>
    </source>
</evidence>
<feature type="transmembrane region" description="Helical" evidence="1">
    <location>
        <begin position="95"/>
        <end position="117"/>
    </location>
</feature>
<protein>
    <recommendedName>
        <fullName evidence="2">DUF4220 domain-containing protein</fullName>
    </recommendedName>
</protein>
<gene>
    <name evidence="3" type="ORF">Scep_024945</name>
</gene>
<keyword evidence="1" id="KW-0472">Membrane</keyword>
<evidence type="ECO:0000256" key="1">
    <source>
        <dbReference type="SAM" id="Phobius"/>
    </source>
</evidence>
<dbReference type="Pfam" id="PF13968">
    <property type="entry name" value="DUF4220"/>
    <property type="match status" value="1"/>
</dbReference>
<comment type="caution">
    <text evidence="3">The sequence shown here is derived from an EMBL/GenBank/DDBJ whole genome shotgun (WGS) entry which is preliminary data.</text>
</comment>
<keyword evidence="1" id="KW-0812">Transmembrane</keyword>
<dbReference type="AlphaFoldDB" id="A0AAP0EXH9"/>
<dbReference type="EMBL" id="JBBNAG010000010">
    <property type="protein sequence ID" value="KAK9101515.1"/>
    <property type="molecule type" value="Genomic_DNA"/>
</dbReference>
<dbReference type="InterPro" id="IPR007658">
    <property type="entry name" value="DUF594"/>
</dbReference>
<proteinExistence type="predicted"/>
<feature type="domain" description="DUF4220" evidence="2">
    <location>
        <begin position="58"/>
        <end position="401"/>
    </location>
</feature>
<evidence type="ECO:0000259" key="2">
    <source>
        <dbReference type="Pfam" id="PF13968"/>
    </source>
</evidence>
<keyword evidence="1" id="KW-1133">Transmembrane helix</keyword>
<feature type="transmembrane region" description="Helical" evidence="1">
    <location>
        <begin position="24"/>
        <end position="43"/>
    </location>
</feature>
<sequence>MFDQRRMVELFSEWMVNLWNKWEIRVLVLFSLFLQIILSFFGNKRKLIASEWIRVTIWLAYLSAEWFSTVSLGVLSSQVGENATNSPNDDTRSQILALWAPFLLVHLGGPDSISAYALEDNELWLRNLFGLVLQTWIIVYMLLKSWRNNWLSFLNIPMLIVGITKHGGRAWVRRSASREHMRGSLPNSSKSSPNIIKLIEAQPFVLSNDTVLNSVEKVLEAPYSGSRSNDSRKLLDSLYFFSKFKYLFVDINLTLQDWHNTRSFFLSLNWAEAFQVIENELSFMYDILYTMAPMIYTLQGCILRVVSVLCTISALVVFIVYQNHMHQNVETLITYVLLAVAVVLEMYSMVLQLYSDWTMSWLIDQDHKVVAALRSHAIHFLQLQDGHRWSNTMGQFNILSFCLKERPVALPRIQKFLHIDKVLERRRYKTNVEVRNELKEVVFQQLAEHSKSAEDFKLLRLFSSSRGLNALEKANLGGLSWSIEGEFEQSILIWHIATELCYNLDLDRSPEASIKLECFRSGKSISDYMIYLLAVSPNMLSLSTRQNRFEATCVEAVEFFEKLKEREPGLDKKQLCSKLVEAYTISASAASKNRGETIRHVLFEACQLVGILLQGGLRMERRWTLICEVWVEMLCYAAQECSGSDHAQQLGQCGELLTHMWLLMAHLGISNQFELPPALIK</sequence>
<name>A0AAP0EXH9_9MAGN</name>
<dbReference type="Pfam" id="PF04578">
    <property type="entry name" value="DUF594"/>
    <property type="match status" value="1"/>
</dbReference>